<dbReference type="CDD" id="cd11010">
    <property type="entry name" value="S1-P1_nuclease"/>
    <property type="match status" value="1"/>
</dbReference>
<dbReference type="GO" id="GO:0006308">
    <property type="term" value="P:DNA catabolic process"/>
    <property type="evidence" value="ECO:0007669"/>
    <property type="project" value="InterPro"/>
</dbReference>
<dbReference type="Proteomes" id="UP000616885">
    <property type="component" value="Unassembled WGS sequence"/>
</dbReference>
<dbReference type="GO" id="GO:0046872">
    <property type="term" value="F:metal ion binding"/>
    <property type="evidence" value="ECO:0007669"/>
    <property type="project" value="UniProtKB-KW"/>
</dbReference>
<keyword evidence="5" id="KW-0378">Hydrolase</keyword>
<organism evidence="9 10">
    <name type="scientific">Bionectria ochroleuca</name>
    <name type="common">Gliocladium roseum</name>
    <dbReference type="NCBI Taxonomy" id="29856"/>
    <lineage>
        <taxon>Eukaryota</taxon>
        <taxon>Fungi</taxon>
        <taxon>Dikarya</taxon>
        <taxon>Ascomycota</taxon>
        <taxon>Pezizomycotina</taxon>
        <taxon>Sordariomycetes</taxon>
        <taxon>Hypocreomycetidae</taxon>
        <taxon>Hypocreales</taxon>
        <taxon>Bionectriaceae</taxon>
        <taxon>Clonostachys</taxon>
    </lineage>
</organism>
<feature type="chain" id="PRO_5034690318" description="S1/P1 Nuclease" evidence="8">
    <location>
        <begin position="21"/>
        <end position="307"/>
    </location>
</feature>
<gene>
    <name evidence="9" type="ORF">IM811_015498</name>
</gene>
<evidence type="ECO:0000256" key="1">
    <source>
        <dbReference type="ARBA" id="ARBA00009547"/>
    </source>
</evidence>
<dbReference type="AlphaFoldDB" id="A0A8H7N8T6"/>
<dbReference type="PANTHER" id="PTHR33146">
    <property type="entry name" value="ENDONUCLEASE 4"/>
    <property type="match status" value="1"/>
</dbReference>
<keyword evidence="8" id="KW-0732">Signal</keyword>
<evidence type="ECO:0000256" key="2">
    <source>
        <dbReference type="ARBA" id="ARBA00022722"/>
    </source>
</evidence>
<dbReference type="GO" id="GO:0016788">
    <property type="term" value="F:hydrolase activity, acting on ester bonds"/>
    <property type="evidence" value="ECO:0007669"/>
    <property type="project" value="InterPro"/>
</dbReference>
<evidence type="ECO:0000256" key="7">
    <source>
        <dbReference type="ARBA" id="ARBA00023180"/>
    </source>
</evidence>
<evidence type="ECO:0000256" key="6">
    <source>
        <dbReference type="ARBA" id="ARBA00023157"/>
    </source>
</evidence>
<dbReference type="InterPro" id="IPR003154">
    <property type="entry name" value="S1/P1nuclease"/>
</dbReference>
<feature type="signal peptide" evidence="8">
    <location>
        <begin position="1"/>
        <end position="20"/>
    </location>
</feature>
<dbReference type="GO" id="GO:0003676">
    <property type="term" value="F:nucleic acid binding"/>
    <property type="evidence" value="ECO:0007669"/>
    <property type="project" value="InterPro"/>
</dbReference>
<proteinExistence type="inferred from homology"/>
<keyword evidence="2" id="KW-0540">Nuclease</keyword>
<keyword evidence="3" id="KW-0479">Metal-binding</keyword>
<dbReference type="Gene3D" id="1.10.575.10">
    <property type="entry name" value="P1 Nuclease"/>
    <property type="match status" value="1"/>
</dbReference>
<evidence type="ECO:0000256" key="5">
    <source>
        <dbReference type="ARBA" id="ARBA00022801"/>
    </source>
</evidence>
<keyword evidence="6" id="KW-1015">Disulfide bond</keyword>
<evidence type="ECO:0000313" key="9">
    <source>
        <dbReference type="EMBL" id="KAF9751278.1"/>
    </source>
</evidence>
<evidence type="ECO:0008006" key="11">
    <source>
        <dbReference type="Google" id="ProtNLM"/>
    </source>
</evidence>
<dbReference type="InterPro" id="IPR008947">
    <property type="entry name" value="PLipase_C/P1_nuclease_dom_sf"/>
</dbReference>
<dbReference type="EMBL" id="JADCTT010000006">
    <property type="protein sequence ID" value="KAF9751278.1"/>
    <property type="molecule type" value="Genomic_DNA"/>
</dbReference>
<protein>
    <recommendedName>
        <fullName evidence="11">S1/P1 Nuclease</fullName>
    </recommendedName>
</protein>
<dbReference type="Pfam" id="PF02265">
    <property type="entry name" value="S1-P1_nuclease"/>
    <property type="match status" value="1"/>
</dbReference>
<sequence>MKLSTTLLAFELLYLPRAIAWGVHLGHNATGFIASRFVSESTAEYLKDILDEHGEDYLSNVSRWADKFKETRYGRFSKNFHFIDAHDDPGDEDCNVDYNRDCKVEGCIISALANYTEQALDTSLDRIAVKNATKMLVHLLGDLTQPLHNEDVRRGGNDICVLWNRGHQNLHHVWDTMIPEKYTKTLGGRAGDKAARWANKIANEITHGKFKSEKEEWLQGFDFASPNGTAMLWSQEANRLVCSHVFPPGLGPSEIEDQQLNGTYYDKAGPVVEKQVARAGFRMAAWLDAVAHEVAIRKKRNQGAGEL</sequence>
<keyword evidence="4" id="KW-0255">Endonuclease</keyword>
<dbReference type="SUPFAM" id="SSF48537">
    <property type="entry name" value="Phospholipase C/P1 nuclease"/>
    <property type="match status" value="1"/>
</dbReference>
<comment type="caution">
    <text evidence="9">The sequence shown here is derived from an EMBL/GenBank/DDBJ whole genome shotgun (WGS) entry which is preliminary data.</text>
</comment>
<reference evidence="9" key="1">
    <citation type="submission" date="2020-10" db="EMBL/GenBank/DDBJ databases">
        <title>High-Quality Genome Resource of Clonostachys rosea strain S41 by Oxford Nanopore Long-Read Sequencing.</title>
        <authorList>
            <person name="Wang H."/>
        </authorList>
    </citation>
    <scope>NUCLEOTIDE SEQUENCE</scope>
    <source>
        <strain evidence="9">S41</strain>
    </source>
</reference>
<keyword evidence="7" id="KW-0325">Glycoprotein</keyword>
<comment type="similarity">
    <text evidence="1">Belongs to the nuclease type I family.</text>
</comment>
<name>A0A8H7N8T6_BIOOC</name>
<evidence type="ECO:0000256" key="3">
    <source>
        <dbReference type="ARBA" id="ARBA00022723"/>
    </source>
</evidence>
<evidence type="ECO:0000256" key="4">
    <source>
        <dbReference type="ARBA" id="ARBA00022759"/>
    </source>
</evidence>
<evidence type="ECO:0000313" key="10">
    <source>
        <dbReference type="Proteomes" id="UP000616885"/>
    </source>
</evidence>
<dbReference type="GO" id="GO:0004519">
    <property type="term" value="F:endonuclease activity"/>
    <property type="evidence" value="ECO:0007669"/>
    <property type="project" value="UniProtKB-KW"/>
</dbReference>
<evidence type="ECO:0000256" key="8">
    <source>
        <dbReference type="SAM" id="SignalP"/>
    </source>
</evidence>
<dbReference type="PANTHER" id="PTHR33146:SF26">
    <property type="entry name" value="ENDONUCLEASE 4"/>
    <property type="match status" value="1"/>
</dbReference>
<accession>A0A8H7N8T6</accession>